<gene>
    <name evidence="2" type="ORF">NESM_000331800</name>
</gene>
<dbReference type="AlphaFoldDB" id="A0AAW0ELC0"/>
<evidence type="ECO:0000313" key="2">
    <source>
        <dbReference type="EMBL" id="KAK7194179.1"/>
    </source>
</evidence>
<keyword evidence="3" id="KW-1185">Reference proteome</keyword>
<feature type="compositionally biased region" description="Low complexity" evidence="1">
    <location>
        <begin position="222"/>
        <end position="240"/>
    </location>
</feature>
<organism evidence="2 3">
    <name type="scientific">Novymonas esmeraldas</name>
    <dbReference type="NCBI Taxonomy" id="1808958"/>
    <lineage>
        <taxon>Eukaryota</taxon>
        <taxon>Discoba</taxon>
        <taxon>Euglenozoa</taxon>
        <taxon>Kinetoplastea</taxon>
        <taxon>Metakinetoplastina</taxon>
        <taxon>Trypanosomatida</taxon>
        <taxon>Trypanosomatidae</taxon>
        <taxon>Novymonas</taxon>
    </lineage>
</organism>
<proteinExistence type="predicted"/>
<evidence type="ECO:0000256" key="1">
    <source>
        <dbReference type="SAM" id="MobiDB-lite"/>
    </source>
</evidence>
<accession>A0AAW0ELC0</accession>
<feature type="region of interest" description="Disordered" evidence="1">
    <location>
        <begin position="222"/>
        <end position="242"/>
    </location>
</feature>
<dbReference type="EMBL" id="JAECZO010000032">
    <property type="protein sequence ID" value="KAK7194179.1"/>
    <property type="molecule type" value="Genomic_DNA"/>
</dbReference>
<protein>
    <submittedName>
        <fullName evidence="2">Uncharacterized protein</fullName>
    </submittedName>
</protein>
<evidence type="ECO:0000313" key="3">
    <source>
        <dbReference type="Proteomes" id="UP001430356"/>
    </source>
</evidence>
<comment type="caution">
    <text evidence="2">The sequence shown here is derived from an EMBL/GenBank/DDBJ whole genome shotgun (WGS) entry which is preliminary data.</text>
</comment>
<name>A0AAW0ELC0_9TRYP</name>
<reference evidence="2 3" key="1">
    <citation type="journal article" date="2021" name="MBio">
        <title>A New Model Trypanosomatid, Novymonas esmeraldas: Genomic Perception of Its 'Candidatus Pandoraea novymonadis' Endosymbiont.</title>
        <authorList>
            <person name="Zakharova A."/>
            <person name="Saura A."/>
            <person name="Butenko A."/>
            <person name="Podesvova L."/>
            <person name="Warmusova S."/>
            <person name="Kostygov A.Y."/>
            <person name="Nenarokova A."/>
            <person name="Lukes J."/>
            <person name="Opperdoes F.R."/>
            <person name="Yurchenko V."/>
        </authorList>
    </citation>
    <scope>NUCLEOTIDE SEQUENCE [LARGE SCALE GENOMIC DNA]</scope>
    <source>
        <strain evidence="2 3">E262AT.01</strain>
    </source>
</reference>
<sequence>MRAARQLSAATVSGTLLRRCRRVADVAQPASSPLPPHTVARRSYYWPYPEDLVPEGATPSLFQSSPVPSVRDRIVREYALSPLFGSRTPCCVLGFAGVARDVVGSKASVRRWVAQALGKAVDDVELGALQQVKEMMLHRSGTDKSPRLADELHSSPDAALRRRTRFARLPAQTRTLVEVYLAGEEDAAAGEDDHDDVVNSMLAHGMFLQAELRRHMEAVAAPLSPSSPATTAGSSDASGALDDDDDVRRCVAALHDECGVILCAVPAVDASEFHFDRLHGEEVTGETAERVMDRWTRRLVQQHEAQQQ</sequence>
<dbReference type="Proteomes" id="UP001430356">
    <property type="component" value="Unassembled WGS sequence"/>
</dbReference>